<dbReference type="InterPro" id="IPR036236">
    <property type="entry name" value="Znf_C2H2_sf"/>
</dbReference>
<dbReference type="InterPro" id="IPR013087">
    <property type="entry name" value="Znf_C2H2_type"/>
</dbReference>
<evidence type="ECO:0000313" key="10">
    <source>
        <dbReference type="Proteomes" id="UP000054359"/>
    </source>
</evidence>
<feature type="non-terminal residue" evidence="9">
    <location>
        <position position="45"/>
    </location>
</feature>
<dbReference type="GO" id="GO:0005634">
    <property type="term" value="C:nucleus"/>
    <property type="evidence" value="ECO:0007669"/>
    <property type="project" value="UniProtKB-SubCell"/>
</dbReference>
<dbReference type="SMART" id="SM00355">
    <property type="entry name" value="ZnF_C2H2"/>
    <property type="match status" value="1"/>
</dbReference>
<dbReference type="PANTHER" id="PTHR24394">
    <property type="entry name" value="ZINC FINGER PROTEIN"/>
    <property type="match status" value="1"/>
</dbReference>
<dbReference type="SUPFAM" id="SSF57667">
    <property type="entry name" value="beta-beta-alpha zinc fingers"/>
    <property type="match status" value="1"/>
</dbReference>
<accession>A0A087SYI9</accession>
<evidence type="ECO:0000256" key="5">
    <source>
        <dbReference type="ARBA" id="ARBA00022833"/>
    </source>
</evidence>
<evidence type="ECO:0000313" key="9">
    <source>
        <dbReference type="EMBL" id="KFM57928.1"/>
    </source>
</evidence>
<dbReference type="AlphaFoldDB" id="A0A087SYI9"/>
<dbReference type="OrthoDB" id="6428463at2759"/>
<organism evidence="9 10">
    <name type="scientific">Stegodyphus mimosarum</name>
    <name type="common">African social velvet spider</name>
    <dbReference type="NCBI Taxonomy" id="407821"/>
    <lineage>
        <taxon>Eukaryota</taxon>
        <taxon>Metazoa</taxon>
        <taxon>Ecdysozoa</taxon>
        <taxon>Arthropoda</taxon>
        <taxon>Chelicerata</taxon>
        <taxon>Arachnida</taxon>
        <taxon>Araneae</taxon>
        <taxon>Araneomorphae</taxon>
        <taxon>Entelegynae</taxon>
        <taxon>Eresoidea</taxon>
        <taxon>Eresidae</taxon>
        <taxon>Stegodyphus</taxon>
    </lineage>
</organism>
<dbReference type="PANTHER" id="PTHR24394:SF29">
    <property type="entry name" value="MYONEURIN"/>
    <property type="match status" value="1"/>
</dbReference>
<evidence type="ECO:0000256" key="4">
    <source>
        <dbReference type="ARBA" id="ARBA00022771"/>
    </source>
</evidence>
<keyword evidence="10" id="KW-1185">Reference proteome</keyword>
<feature type="domain" description="C2H2-type" evidence="8">
    <location>
        <begin position="10"/>
        <end position="37"/>
    </location>
</feature>
<keyword evidence="2" id="KW-0479">Metal-binding</keyword>
<comment type="subcellular location">
    <subcellularLocation>
        <location evidence="1">Nucleus</location>
    </subcellularLocation>
</comment>
<dbReference type="Gene3D" id="3.30.160.60">
    <property type="entry name" value="Classic Zinc Finger"/>
    <property type="match status" value="1"/>
</dbReference>
<dbReference type="PROSITE" id="PS50157">
    <property type="entry name" value="ZINC_FINGER_C2H2_2"/>
    <property type="match status" value="1"/>
</dbReference>
<keyword evidence="6" id="KW-0539">Nucleus</keyword>
<dbReference type="GO" id="GO:0008270">
    <property type="term" value="F:zinc ion binding"/>
    <property type="evidence" value="ECO:0007669"/>
    <property type="project" value="UniProtKB-KW"/>
</dbReference>
<evidence type="ECO:0000256" key="2">
    <source>
        <dbReference type="ARBA" id="ARBA00022723"/>
    </source>
</evidence>
<sequence length="45" mass="5283">MFSHTGEKPHMCEVCNKVFTKKGNLTQHYLIHKTEKPHVCNVCQR</sequence>
<dbReference type="Pfam" id="PF00096">
    <property type="entry name" value="zf-C2H2"/>
    <property type="match status" value="1"/>
</dbReference>
<proteinExistence type="predicted"/>
<dbReference type="STRING" id="407821.A0A087SYI9"/>
<evidence type="ECO:0000256" key="7">
    <source>
        <dbReference type="PROSITE-ProRule" id="PRU00042"/>
    </source>
</evidence>
<gene>
    <name evidence="9" type="ORF">X975_17395</name>
</gene>
<keyword evidence="3" id="KW-0677">Repeat</keyword>
<evidence type="ECO:0000256" key="3">
    <source>
        <dbReference type="ARBA" id="ARBA00022737"/>
    </source>
</evidence>
<dbReference type="PROSITE" id="PS00028">
    <property type="entry name" value="ZINC_FINGER_C2H2_1"/>
    <property type="match status" value="1"/>
</dbReference>
<evidence type="ECO:0000256" key="6">
    <source>
        <dbReference type="ARBA" id="ARBA00023242"/>
    </source>
</evidence>
<protein>
    <submittedName>
        <fullName evidence="9">Zinc finger and BTB domain-containing protein 46</fullName>
    </submittedName>
</protein>
<evidence type="ECO:0000259" key="8">
    <source>
        <dbReference type="PROSITE" id="PS50157"/>
    </source>
</evidence>
<evidence type="ECO:0000256" key="1">
    <source>
        <dbReference type="ARBA" id="ARBA00004123"/>
    </source>
</evidence>
<dbReference type="EMBL" id="KK112544">
    <property type="protein sequence ID" value="KFM57928.1"/>
    <property type="molecule type" value="Genomic_DNA"/>
</dbReference>
<name>A0A087SYI9_STEMI</name>
<dbReference type="GO" id="GO:0000981">
    <property type="term" value="F:DNA-binding transcription factor activity, RNA polymerase II-specific"/>
    <property type="evidence" value="ECO:0007669"/>
    <property type="project" value="TreeGrafter"/>
</dbReference>
<dbReference type="FunFam" id="3.30.160.60:FF:001513">
    <property type="entry name" value="Zinc finger, C2H2 type"/>
    <property type="match status" value="1"/>
</dbReference>
<reference evidence="9 10" key="1">
    <citation type="submission" date="2013-11" db="EMBL/GenBank/DDBJ databases">
        <title>Genome sequencing of Stegodyphus mimosarum.</title>
        <authorList>
            <person name="Bechsgaard J."/>
        </authorList>
    </citation>
    <scope>NUCLEOTIDE SEQUENCE [LARGE SCALE GENOMIC DNA]</scope>
</reference>
<keyword evidence="5" id="KW-0862">Zinc</keyword>
<dbReference type="Proteomes" id="UP000054359">
    <property type="component" value="Unassembled WGS sequence"/>
</dbReference>
<keyword evidence="4 7" id="KW-0863">Zinc-finger</keyword>